<evidence type="ECO:0000313" key="1">
    <source>
        <dbReference type="EMBL" id="MDR6539112.1"/>
    </source>
</evidence>
<organism evidence="1 2">
    <name type="scientific">Variovorax soli</name>
    <dbReference type="NCBI Taxonomy" id="376815"/>
    <lineage>
        <taxon>Bacteria</taxon>
        <taxon>Pseudomonadati</taxon>
        <taxon>Pseudomonadota</taxon>
        <taxon>Betaproteobacteria</taxon>
        <taxon>Burkholderiales</taxon>
        <taxon>Comamonadaceae</taxon>
        <taxon>Variovorax</taxon>
    </lineage>
</organism>
<dbReference type="EMBL" id="JAVDRF010000014">
    <property type="protein sequence ID" value="MDR6539112.1"/>
    <property type="molecule type" value="Genomic_DNA"/>
</dbReference>
<evidence type="ECO:0000313" key="2">
    <source>
        <dbReference type="Proteomes" id="UP001184230"/>
    </source>
</evidence>
<comment type="caution">
    <text evidence="1">The sequence shown here is derived from an EMBL/GenBank/DDBJ whole genome shotgun (WGS) entry which is preliminary data.</text>
</comment>
<dbReference type="RefSeq" id="WP_309906557.1">
    <property type="nucleotide sequence ID" value="NZ_JAVDRF010000014.1"/>
</dbReference>
<gene>
    <name evidence="1" type="ORF">J2739_004908</name>
</gene>
<name>A0ABU1NL09_9BURK</name>
<accession>A0ABU1NL09</accession>
<sequence length="76" mass="8533">MKITIQISGRRACEVQVGTTHHPYAGPFPKVGQTLVIPEDADVEHEAKGKAKIIKILWHYNPRSSALWPEIVCKRS</sequence>
<dbReference type="Proteomes" id="UP001184230">
    <property type="component" value="Unassembled WGS sequence"/>
</dbReference>
<protein>
    <submittedName>
        <fullName evidence="1">Uncharacterized protein</fullName>
    </submittedName>
</protein>
<reference evidence="1 2" key="1">
    <citation type="submission" date="2023-07" db="EMBL/GenBank/DDBJ databases">
        <title>Sorghum-associated microbial communities from plants grown in Nebraska, USA.</title>
        <authorList>
            <person name="Schachtman D."/>
        </authorList>
    </citation>
    <scope>NUCLEOTIDE SEQUENCE [LARGE SCALE GENOMIC DNA]</scope>
    <source>
        <strain evidence="1 2">DS1781</strain>
    </source>
</reference>
<proteinExistence type="predicted"/>
<keyword evidence="2" id="KW-1185">Reference proteome</keyword>